<organism evidence="10 11">
    <name type="scientific">Candidatus Sulfobium mesophilum</name>
    <dbReference type="NCBI Taxonomy" id="2016548"/>
    <lineage>
        <taxon>Bacteria</taxon>
        <taxon>Pseudomonadati</taxon>
        <taxon>Nitrospirota</taxon>
        <taxon>Nitrospiria</taxon>
        <taxon>Nitrospirales</taxon>
        <taxon>Nitrospiraceae</taxon>
        <taxon>Candidatus Sulfobium</taxon>
    </lineage>
</organism>
<keyword evidence="2" id="KW-0547">Nucleotide-binding</keyword>
<dbReference type="InterPro" id="IPR001789">
    <property type="entry name" value="Sig_transdc_resp-reg_receiver"/>
</dbReference>
<dbReference type="PROSITE" id="PS00676">
    <property type="entry name" value="SIGMA54_INTERACT_2"/>
    <property type="match status" value="1"/>
</dbReference>
<evidence type="ECO:0000256" key="3">
    <source>
        <dbReference type="ARBA" id="ARBA00022840"/>
    </source>
</evidence>
<dbReference type="GO" id="GO:0000160">
    <property type="term" value="P:phosphorelay signal transduction system"/>
    <property type="evidence" value="ECO:0007669"/>
    <property type="project" value="UniProtKB-KW"/>
</dbReference>
<dbReference type="Pfam" id="PF02954">
    <property type="entry name" value="HTH_8"/>
    <property type="match status" value="1"/>
</dbReference>
<dbReference type="InterPro" id="IPR027417">
    <property type="entry name" value="P-loop_NTPase"/>
</dbReference>
<dbReference type="Gene3D" id="3.40.50.2300">
    <property type="match status" value="1"/>
</dbReference>
<dbReference type="PANTHER" id="PTHR32071">
    <property type="entry name" value="TRANSCRIPTIONAL REGULATORY PROTEIN"/>
    <property type="match status" value="1"/>
</dbReference>
<dbReference type="InterPro" id="IPR025943">
    <property type="entry name" value="Sigma_54_int_dom_ATP-bd_2"/>
</dbReference>
<dbReference type="PROSITE" id="PS50110">
    <property type="entry name" value="RESPONSE_REGULATORY"/>
    <property type="match status" value="1"/>
</dbReference>
<evidence type="ECO:0000313" key="11">
    <source>
        <dbReference type="Proteomes" id="UP000245125"/>
    </source>
</evidence>
<dbReference type="Pfam" id="PF00158">
    <property type="entry name" value="Sigma54_activat"/>
    <property type="match status" value="1"/>
</dbReference>
<dbReference type="GO" id="GO:0006355">
    <property type="term" value="P:regulation of DNA-templated transcription"/>
    <property type="evidence" value="ECO:0007669"/>
    <property type="project" value="InterPro"/>
</dbReference>
<dbReference type="SUPFAM" id="SSF52540">
    <property type="entry name" value="P-loop containing nucleoside triphosphate hydrolases"/>
    <property type="match status" value="1"/>
</dbReference>
<evidence type="ECO:0000256" key="5">
    <source>
        <dbReference type="ARBA" id="ARBA00023015"/>
    </source>
</evidence>
<accession>A0A2U3QGG0</accession>
<dbReference type="SMART" id="SM00448">
    <property type="entry name" value="REC"/>
    <property type="match status" value="1"/>
</dbReference>
<dbReference type="AlphaFoldDB" id="A0A2U3QGG0"/>
<dbReference type="InterPro" id="IPR003593">
    <property type="entry name" value="AAA+_ATPase"/>
</dbReference>
<evidence type="ECO:0000256" key="2">
    <source>
        <dbReference type="ARBA" id="ARBA00022741"/>
    </source>
</evidence>
<keyword evidence="4" id="KW-0902">Two-component regulatory system</keyword>
<dbReference type="SUPFAM" id="SSF46689">
    <property type="entry name" value="Homeodomain-like"/>
    <property type="match status" value="1"/>
</dbReference>
<dbReference type="PANTHER" id="PTHR32071:SF113">
    <property type="entry name" value="ALGINATE BIOSYNTHESIS TRANSCRIPTIONAL REGULATORY PROTEIN ALGB"/>
    <property type="match status" value="1"/>
</dbReference>
<dbReference type="OrthoDB" id="9814761at2"/>
<feature type="modified residue" description="4-aspartylphosphate" evidence="7">
    <location>
        <position position="52"/>
    </location>
</feature>
<evidence type="ECO:0000313" key="10">
    <source>
        <dbReference type="EMBL" id="SPQ00517.1"/>
    </source>
</evidence>
<dbReference type="Proteomes" id="UP000245125">
    <property type="component" value="Unassembled WGS sequence"/>
</dbReference>
<evidence type="ECO:0000256" key="1">
    <source>
        <dbReference type="ARBA" id="ARBA00022553"/>
    </source>
</evidence>
<dbReference type="FunFam" id="3.40.50.300:FF:000006">
    <property type="entry name" value="DNA-binding transcriptional regulator NtrC"/>
    <property type="match status" value="1"/>
</dbReference>
<dbReference type="EMBL" id="OUUY01000071">
    <property type="protein sequence ID" value="SPQ00517.1"/>
    <property type="molecule type" value="Genomic_DNA"/>
</dbReference>
<gene>
    <name evidence="10" type="primary">atoC</name>
    <name evidence="10" type="ORF">NBG4_260012</name>
</gene>
<protein>
    <submittedName>
        <fullName evidence="10">Acetoacetate metabolism regulatory protein AtoC</fullName>
    </submittedName>
</protein>
<dbReference type="InterPro" id="IPR002078">
    <property type="entry name" value="Sigma_54_int"/>
</dbReference>
<dbReference type="InterPro" id="IPR002197">
    <property type="entry name" value="HTH_Fis"/>
</dbReference>
<dbReference type="GO" id="GO:0005524">
    <property type="term" value="F:ATP binding"/>
    <property type="evidence" value="ECO:0007669"/>
    <property type="project" value="UniProtKB-KW"/>
</dbReference>
<dbReference type="InterPro" id="IPR009057">
    <property type="entry name" value="Homeodomain-like_sf"/>
</dbReference>
<keyword evidence="11" id="KW-1185">Reference proteome</keyword>
<dbReference type="GO" id="GO:0043565">
    <property type="term" value="F:sequence-specific DNA binding"/>
    <property type="evidence" value="ECO:0007669"/>
    <property type="project" value="InterPro"/>
</dbReference>
<dbReference type="SUPFAM" id="SSF52172">
    <property type="entry name" value="CheY-like"/>
    <property type="match status" value="1"/>
</dbReference>
<dbReference type="Pfam" id="PF25601">
    <property type="entry name" value="AAA_lid_14"/>
    <property type="match status" value="1"/>
</dbReference>
<sequence length="465" mass="52321">MPVVLVVDDEPLQRDILKTILEDEGYETYTASSGEEALKVITKYYPDVVLTDLKMEEMDGIELIEAVSKLELPARDGLGSTMIIMTAHGTISSVVDAMKKGAFDYLTKPLSKDSLIMTVKRAAEHTELIRENLQLHRELYDRFRIEGIVGKSGMMQEAIEIMKKVSGSSATVLIRGESGTGKELVARAIHYNSPRRSKTFTALNCASIPENLFESELFGYEPGAFTGAAARRIGLFEGANGGTIFLDEIGDMPQMMQSKLLRVLQDKEVRRLGGKEAIKIDVRIITATNKDLEKELTKGNFREDLYYRLRVVSIELPPLRQRKSDVPELVDFFTSKYNREFGKRIKGVDEAALTAMKEYGWPGNIRQLESVIERAVLMCDTDIIRLKDIKGELRTLQPAEAFDMELPEDGINLEELEEKLLRKAMSKANGVVAKAAKLLGLSYKTFWYRWEKLNPNSPPAKKDPQ</sequence>
<dbReference type="Pfam" id="PF00072">
    <property type="entry name" value="Response_reg"/>
    <property type="match status" value="1"/>
</dbReference>
<keyword evidence="1 7" id="KW-0597">Phosphoprotein</keyword>
<dbReference type="CDD" id="cd00009">
    <property type="entry name" value="AAA"/>
    <property type="match status" value="1"/>
</dbReference>
<dbReference type="InterPro" id="IPR058031">
    <property type="entry name" value="AAA_lid_NorR"/>
</dbReference>
<evidence type="ECO:0000259" key="8">
    <source>
        <dbReference type="PROSITE" id="PS50045"/>
    </source>
</evidence>
<dbReference type="Gene3D" id="1.10.10.60">
    <property type="entry name" value="Homeodomain-like"/>
    <property type="match status" value="1"/>
</dbReference>
<dbReference type="PRINTS" id="PR01590">
    <property type="entry name" value="HTHFIS"/>
</dbReference>
<dbReference type="FunFam" id="3.40.50.2300:FF:000018">
    <property type="entry name" value="DNA-binding transcriptional regulator NtrC"/>
    <property type="match status" value="1"/>
</dbReference>
<proteinExistence type="predicted"/>
<evidence type="ECO:0000256" key="7">
    <source>
        <dbReference type="PROSITE-ProRule" id="PRU00169"/>
    </source>
</evidence>
<dbReference type="InterPro" id="IPR025662">
    <property type="entry name" value="Sigma_54_int_dom_ATP-bd_1"/>
</dbReference>
<dbReference type="Gene3D" id="1.10.8.60">
    <property type="match status" value="1"/>
</dbReference>
<name>A0A2U3QGG0_9BACT</name>
<keyword evidence="3" id="KW-0067">ATP-binding</keyword>
<dbReference type="PROSITE" id="PS50045">
    <property type="entry name" value="SIGMA54_INTERACT_4"/>
    <property type="match status" value="1"/>
</dbReference>
<dbReference type="SMART" id="SM00382">
    <property type="entry name" value="AAA"/>
    <property type="match status" value="1"/>
</dbReference>
<evidence type="ECO:0000259" key="9">
    <source>
        <dbReference type="PROSITE" id="PS50110"/>
    </source>
</evidence>
<feature type="domain" description="Response regulatory" evidence="9">
    <location>
        <begin position="3"/>
        <end position="123"/>
    </location>
</feature>
<evidence type="ECO:0000256" key="6">
    <source>
        <dbReference type="ARBA" id="ARBA00023163"/>
    </source>
</evidence>
<dbReference type="Gene3D" id="3.40.50.300">
    <property type="entry name" value="P-loop containing nucleotide triphosphate hydrolases"/>
    <property type="match status" value="1"/>
</dbReference>
<keyword evidence="5" id="KW-0805">Transcription regulation</keyword>
<dbReference type="PROSITE" id="PS00675">
    <property type="entry name" value="SIGMA54_INTERACT_1"/>
    <property type="match status" value="1"/>
</dbReference>
<dbReference type="InterPro" id="IPR011006">
    <property type="entry name" value="CheY-like_superfamily"/>
</dbReference>
<feature type="domain" description="Sigma-54 factor interaction" evidence="8">
    <location>
        <begin position="148"/>
        <end position="377"/>
    </location>
</feature>
<keyword evidence="6" id="KW-0804">Transcription</keyword>
<evidence type="ECO:0000256" key="4">
    <source>
        <dbReference type="ARBA" id="ARBA00023012"/>
    </source>
</evidence>
<reference evidence="11" key="1">
    <citation type="submission" date="2018-03" db="EMBL/GenBank/DDBJ databases">
        <authorList>
            <person name="Zecchin S."/>
        </authorList>
    </citation>
    <scope>NUCLEOTIDE SEQUENCE [LARGE SCALE GENOMIC DNA]</scope>
</reference>